<sequence length="183" mass="21227">EWNEEVLKQSPTEFNAQIKKADEDLEMFLTSSPSHVDIHSEAIYSRRRFTPLSITSSRKTVNCQGDYREDVAYVEKDDRKALSHIKIQYDAIFTRRQSFPLNMTGSDKKINQSDIQIEEENTKSLLNLQDVIDIKQDNQKTSIRVETHPKTIFTKRRQVFLQIKNSGEKPNHTGNNNSLVKLS</sequence>
<feature type="non-terminal residue" evidence="1">
    <location>
        <position position="1"/>
    </location>
</feature>
<evidence type="ECO:0000313" key="2">
    <source>
        <dbReference type="Proteomes" id="UP000789920"/>
    </source>
</evidence>
<reference evidence="1" key="1">
    <citation type="submission" date="2021-06" db="EMBL/GenBank/DDBJ databases">
        <authorList>
            <person name="Kallberg Y."/>
            <person name="Tangrot J."/>
            <person name="Rosling A."/>
        </authorList>
    </citation>
    <scope>NUCLEOTIDE SEQUENCE</scope>
    <source>
        <strain evidence="1">MA461A</strain>
    </source>
</reference>
<accession>A0ACA9MLM6</accession>
<organism evidence="1 2">
    <name type="scientific">Racocetra persica</name>
    <dbReference type="NCBI Taxonomy" id="160502"/>
    <lineage>
        <taxon>Eukaryota</taxon>
        <taxon>Fungi</taxon>
        <taxon>Fungi incertae sedis</taxon>
        <taxon>Mucoromycota</taxon>
        <taxon>Glomeromycotina</taxon>
        <taxon>Glomeromycetes</taxon>
        <taxon>Diversisporales</taxon>
        <taxon>Gigasporaceae</taxon>
        <taxon>Racocetra</taxon>
    </lineage>
</organism>
<name>A0ACA9MLM6_9GLOM</name>
<gene>
    <name evidence="1" type="ORF">RPERSI_LOCUS5685</name>
</gene>
<protein>
    <submittedName>
        <fullName evidence="1">21109_t:CDS:1</fullName>
    </submittedName>
</protein>
<comment type="caution">
    <text evidence="1">The sequence shown here is derived from an EMBL/GenBank/DDBJ whole genome shotgun (WGS) entry which is preliminary data.</text>
</comment>
<keyword evidence="2" id="KW-1185">Reference proteome</keyword>
<proteinExistence type="predicted"/>
<dbReference type="EMBL" id="CAJVQC010008610">
    <property type="protein sequence ID" value="CAG8594777.1"/>
    <property type="molecule type" value="Genomic_DNA"/>
</dbReference>
<evidence type="ECO:0000313" key="1">
    <source>
        <dbReference type="EMBL" id="CAG8594777.1"/>
    </source>
</evidence>
<dbReference type="Proteomes" id="UP000789920">
    <property type="component" value="Unassembled WGS sequence"/>
</dbReference>